<dbReference type="eggNOG" id="COG0412">
    <property type="taxonomic scope" value="Bacteria"/>
</dbReference>
<name>D5V5W0_ARCNC</name>
<feature type="chain" id="PRO_5003078142" evidence="1">
    <location>
        <begin position="18"/>
        <end position="243"/>
    </location>
</feature>
<keyword evidence="1" id="KW-0732">Signal</keyword>
<dbReference type="KEGG" id="ant:Arnit_1470"/>
<protein>
    <submittedName>
        <fullName evidence="3">Dienelactone hydrolase</fullName>
    </submittedName>
</protein>
<dbReference type="RefSeq" id="WP_013135272.1">
    <property type="nucleotide sequence ID" value="NC_014166.1"/>
</dbReference>
<keyword evidence="3" id="KW-0378">Hydrolase</keyword>
<dbReference type="InterPro" id="IPR002925">
    <property type="entry name" value="Dienelactn_hydro"/>
</dbReference>
<dbReference type="Proteomes" id="UP000000939">
    <property type="component" value="Chromosome"/>
</dbReference>
<feature type="domain" description="Dienelactone hydrolase" evidence="2">
    <location>
        <begin position="33"/>
        <end position="241"/>
    </location>
</feature>
<evidence type="ECO:0000259" key="2">
    <source>
        <dbReference type="Pfam" id="PF01738"/>
    </source>
</evidence>
<dbReference type="PANTHER" id="PTHR22946">
    <property type="entry name" value="DIENELACTONE HYDROLASE DOMAIN-CONTAINING PROTEIN-RELATED"/>
    <property type="match status" value="1"/>
</dbReference>
<dbReference type="Pfam" id="PF01738">
    <property type="entry name" value="DLH"/>
    <property type="match status" value="1"/>
</dbReference>
<dbReference type="AlphaFoldDB" id="D5V5W0"/>
<proteinExistence type="predicted"/>
<organism evidence="3 4">
    <name type="scientific">Arcobacter nitrofigilis (strain ATCC 33309 / DSM 7299 / CCUG 15893 / LMG 7604 / NCTC 12251 / CI)</name>
    <name type="common">Campylobacter nitrofigilis</name>
    <dbReference type="NCBI Taxonomy" id="572480"/>
    <lineage>
        <taxon>Bacteria</taxon>
        <taxon>Pseudomonadati</taxon>
        <taxon>Campylobacterota</taxon>
        <taxon>Epsilonproteobacteria</taxon>
        <taxon>Campylobacterales</taxon>
        <taxon>Arcobacteraceae</taxon>
        <taxon>Arcobacter</taxon>
    </lineage>
</organism>
<evidence type="ECO:0000313" key="4">
    <source>
        <dbReference type="Proteomes" id="UP000000939"/>
    </source>
</evidence>
<dbReference type="Gene3D" id="3.40.50.1820">
    <property type="entry name" value="alpha/beta hydrolase"/>
    <property type="match status" value="1"/>
</dbReference>
<dbReference type="HOGENOM" id="CLU_054590_3_2_7"/>
<evidence type="ECO:0000256" key="1">
    <source>
        <dbReference type="SAM" id="SignalP"/>
    </source>
</evidence>
<dbReference type="GO" id="GO:0016787">
    <property type="term" value="F:hydrolase activity"/>
    <property type="evidence" value="ECO:0007669"/>
    <property type="project" value="UniProtKB-KW"/>
</dbReference>
<dbReference type="OrthoDB" id="9787933at2"/>
<evidence type="ECO:0000313" key="3">
    <source>
        <dbReference type="EMBL" id="ADG93127.1"/>
    </source>
</evidence>
<dbReference type="SUPFAM" id="SSF53474">
    <property type="entry name" value="alpha/beta-Hydrolases"/>
    <property type="match status" value="1"/>
</dbReference>
<dbReference type="EMBL" id="CP001999">
    <property type="protein sequence ID" value="ADG93127.1"/>
    <property type="molecule type" value="Genomic_DNA"/>
</dbReference>
<dbReference type="InterPro" id="IPR029058">
    <property type="entry name" value="AB_hydrolase_fold"/>
</dbReference>
<accession>D5V5W0</accession>
<feature type="signal peptide" evidence="1">
    <location>
        <begin position="1"/>
        <end position="17"/>
    </location>
</feature>
<sequence precursor="true">MKKIIVFIFILSGFAFANSGFVTYKVDGKEYEGYYSSPSKNAPLIYMVHDWDGITDYEVKRAKMLYDLGYATFAVDLYGKGVRPTKTEDKKKLTNELYQNRAKMKRLLYAGYYEAKKLGANVSNAVGIGYCFGGAAILEFARNGGDLKSFITFHGGLQTPIGENYAHTKGSIVVFHGSADKVVSLQEFANLAMELEENKIPHEMTTYSGAPHAFTVIGSDRYNKVADEKSWRRFKEILETTLK</sequence>
<keyword evidence="4" id="KW-1185">Reference proteome</keyword>
<dbReference type="PANTHER" id="PTHR22946:SF0">
    <property type="entry name" value="DIENELACTONE HYDROLASE DOMAIN-CONTAINING PROTEIN"/>
    <property type="match status" value="1"/>
</dbReference>
<gene>
    <name evidence="3" type="ordered locus">Arnit_1470</name>
</gene>
<dbReference type="STRING" id="572480.Arnit_1470"/>
<dbReference type="InterPro" id="IPR050261">
    <property type="entry name" value="FrsA_esterase"/>
</dbReference>
<reference evidence="3 4" key="1">
    <citation type="journal article" date="2010" name="Stand. Genomic Sci.">
        <title>Complete genome sequence of Arcobacter nitrofigilis type strain (CI).</title>
        <authorList>
            <person name="Pati A."/>
            <person name="Gronow S."/>
            <person name="Lapidus A."/>
            <person name="Copeland A."/>
            <person name="Glavina Del Rio T."/>
            <person name="Nolan M."/>
            <person name="Lucas S."/>
            <person name="Tice H."/>
            <person name="Cheng J.F."/>
            <person name="Han C."/>
            <person name="Chertkov O."/>
            <person name="Bruce D."/>
            <person name="Tapia R."/>
            <person name="Goodwin L."/>
            <person name="Pitluck S."/>
            <person name="Liolios K."/>
            <person name="Ivanova N."/>
            <person name="Mavromatis K."/>
            <person name="Chen A."/>
            <person name="Palaniappan K."/>
            <person name="Land M."/>
            <person name="Hauser L."/>
            <person name="Chang Y.J."/>
            <person name="Jeffries C.D."/>
            <person name="Detter J.C."/>
            <person name="Rohde M."/>
            <person name="Goker M."/>
            <person name="Bristow J."/>
            <person name="Eisen J.A."/>
            <person name="Markowitz V."/>
            <person name="Hugenholtz P."/>
            <person name="Klenk H.P."/>
            <person name="Kyrpides N.C."/>
        </authorList>
    </citation>
    <scope>NUCLEOTIDE SEQUENCE [LARGE SCALE GENOMIC DNA]</scope>
    <source>
        <strain evidence="4">ATCC 33309 / DSM 7299 / CCUG 15893 / LMG 7604 / NCTC 12251 / CI</strain>
    </source>
</reference>